<dbReference type="Proteomes" id="UP000285740">
    <property type="component" value="Unassembled WGS sequence"/>
</dbReference>
<dbReference type="PROSITE" id="PS51782">
    <property type="entry name" value="LYSM"/>
    <property type="match status" value="1"/>
</dbReference>
<gene>
    <name evidence="1" type="ORF">DW918_12130</name>
</gene>
<dbReference type="InterPro" id="IPR018392">
    <property type="entry name" value="LysM"/>
</dbReference>
<protein>
    <submittedName>
        <fullName evidence="1">LysM peptidoglycan-binding domain-containing protein</fullName>
    </submittedName>
</protein>
<name>A0A413SXW7_9FIRM</name>
<dbReference type="SMART" id="SM00257">
    <property type="entry name" value="LysM"/>
    <property type="match status" value="1"/>
</dbReference>
<dbReference type="InterPro" id="IPR036779">
    <property type="entry name" value="LysM_dom_sf"/>
</dbReference>
<dbReference type="RefSeq" id="WP_005358435.1">
    <property type="nucleotide sequence ID" value="NZ_CAUFEU010000003.1"/>
</dbReference>
<dbReference type="EMBL" id="QSFV01000076">
    <property type="protein sequence ID" value="RHA74454.1"/>
    <property type="molecule type" value="Genomic_DNA"/>
</dbReference>
<dbReference type="Gene3D" id="3.10.350.10">
    <property type="entry name" value="LysM domain"/>
    <property type="match status" value="1"/>
</dbReference>
<proteinExistence type="predicted"/>
<dbReference type="CDD" id="cd00118">
    <property type="entry name" value="LysM"/>
    <property type="match status" value="1"/>
</dbReference>
<organism evidence="1 2">
    <name type="scientific">Eubacterium ventriosum</name>
    <dbReference type="NCBI Taxonomy" id="39496"/>
    <lineage>
        <taxon>Bacteria</taxon>
        <taxon>Bacillati</taxon>
        <taxon>Bacillota</taxon>
        <taxon>Clostridia</taxon>
        <taxon>Eubacteriales</taxon>
        <taxon>Eubacteriaceae</taxon>
        <taxon>Eubacterium</taxon>
    </lineage>
</organism>
<sequence length="110" mass="12427">MKKSGNTKSEKKLVYGAIITFLLAVAVFSSIKLTKVDAMNGKEYAKYKYYTSYQVQPGDTLTSIAQEHIKDSNVSTSDYIDEVMKNNKLSDDEITSGKKLIIAYYSYEKK</sequence>
<dbReference type="Pfam" id="PF01476">
    <property type="entry name" value="LysM"/>
    <property type="match status" value="1"/>
</dbReference>
<comment type="caution">
    <text evidence="1">The sequence shown here is derived from an EMBL/GenBank/DDBJ whole genome shotgun (WGS) entry which is preliminary data.</text>
</comment>
<evidence type="ECO:0000313" key="1">
    <source>
        <dbReference type="EMBL" id="RHA74454.1"/>
    </source>
</evidence>
<dbReference type="SUPFAM" id="SSF54106">
    <property type="entry name" value="LysM domain"/>
    <property type="match status" value="1"/>
</dbReference>
<reference evidence="1 2" key="1">
    <citation type="submission" date="2018-08" db="EMBL/GenBank/DDBJ databases">
        <title>A genome reference for cultivated species of the human gut microbiota.</title>
        <authorList>
            <person name="Zou Y."/>
            <person name="Xue W."/>
            <person name="Luo G."/>
        </authorList>
    </citation>
    <scope>NUCLEOTIDE SEQUENCE [LARGE SCALE GENOMIC DNA]</scope>
    <source>
        <strain evidence="1 2">AM42-30</strain>
    </source>
</reference>
<accession>A0A413SXW7</accession>
<evidence type="ECO:0000313" key="2">
    <source>
        <dbReference type="Proteomes" id="UP000285740"/>
    </source>
</evidence>
<dbReference type="AlphaFoldDB" id="A0A413SXW7"/>